<dbReference type="CDD" id="cd00086">
    <property type="entry name" value="homeodomain"/>
    <property type="match status" value="1"/>
</dbReference>
<keyword evidence="2 5" id="KW-0238">DNA-binding</keyword>
<accession>A0AAW1CKT8</accession>
<dbReference type="SUPFAM" id="SSF46689">
    <property type="entry name" value="Homeodomain-like"/>
    <property type="match status" value="1"/>
</dbReference>
<dbReference type="PANTHER" id="PTHR46385:SF3">
    <property type="entry name" value="PAIRED MESODERM HOMEOBOX PROTEIN 2"/>
    <property type="match status" value="1"/>
</dbReference>
<keyword evidence="10" id="KW-1185">Reference proteome</keyword>
<organism evidence="9 10">
    <name type="scientific">Rhynocoris fuscipes</name>
    <dbReference type="NCBI Taxonomy" id="488301"/>
    <lineage>
        <taxon>Eukaryota</taxon>
        <taxon>Metazoa</taxon>
        <taxon>Ecdysozoa</taxon>
        <taxon>Arthropoda</taxon>
        <taxon>Hexapoda</taxon>
        <taxon>Insecta</taxon>
        <taxon>Pterygota</taxon>
        <taxon>Neoptera</taxon>
        <taxon>Paraneoptera</taxon>
        <taxon>Hemiptera</taxon>
        <taxon>Heteroptera</taxon>
        <taxon>Panheteroptera</taxon>
        <taxon>Cimicomorpha</taxon>
        <taxon>Reduviidae</taxon>
        <taxon>Harpactorinae</taxon>
        <taxon>Harpactorini</taxon>
        <taxon>Rhynocoris</taxon>
    </lineage>
</organism>
<evidence type="ECO:0000256" key="2">
    <source>
        <dbReference type="ARBA" id="ARBA00023125"/>
    </source>
</evidence>
<evidence type="ECO:0000313" key="10">
    <source>
        <dbReference type="Proteomes" id="UP001461498"/>
    </source>
</evidence>
<dbReference type="Pfam" id="PF00046">
    <property type="entry name" value="Homeodomain"/>
    <property type="match status" value="1"/>
</dbReference>
<reference evidence="9 10" key="1">
    <citation type="submission" date="2022-12" db="EMBL/GenBank/DDBJ databases">
        <title>Chromosome-level genome assembly of true bugs.</title>
        <authorList>
            <person name="Ma L."/>
            <person name="Li H."/>
        </authorList>
    </citation>
    <scope>NUCLEOTIDE SEQUENCE [LARGE SCALE GENOMIC DNA]</scope>
    <source>
        <strain evidence="9">Lab_2022b</strain>
    </source>
</reference>
<keyword evidence="4 5" id="KW-0539">Nucleus</keyword>
<dbReference type="PROSITE" id="PS50071">
    <property type="entry name" value="HOMEOBOX_2"/>
    <property type="match status" value="1"/>
</dbReference>
<protein>
    <recommendedName>
        <fullName evidence="8">Homeobox domain-containing protein</fullName>
    </recommendedName>
</protein>
<dbReference type="InterPro" id="IPR009057">
    <property type="entry name" value="Homeodomain-like_sf"/>
</dbReference>
<dbReference type="GO" id="GO:0000981">
    <property type="term" value="F:DNA-binding transcription factor activity, RNA polymerase II-specific"/>
    <property type="evidence" value="ECO:0007669"/>
    <property type="project" value="TreeGrafter"/>
</dbReference>
<name>A0AAW1CKT8_9HEMI</name>
<dbReference type="InterPro" id="IPR043378">
    <property type="entry name" value="PRRX1/2"/>
</dbReference>
<dbReference type="InterPro" id="IPR001356">
    <property type="entry name" value="HD"/>
</dbReference>
<feature type="region of interest" description="Disordered" evidence="7">
    <location>
        <begin position="36"/>
        <end position="75"/>
    </location>
</feature>
<evidence type="ECO:0000256" key="3">
    <source>
        <dbReference type="ARBA" id="ARBA00023155"/>
    </source>
</evidence>
<evidence type="ECO:0000256" key="6">
    <source>
        <dbReference type="RuleBase" id="RU000682"/>
    </source>
</evidence>
<feature type="domain" description="Homeobox" evidence="8">
    <location>
        <begin position="67"/>
        <end position="123"/>
    </location>
</feature>
<dbReference type="Gene3D" id="1.10.10.60">
    <property type="entry name" value="Homeodomain-like"/>
    <property type="match status" value="1"/>
</dbReference>
<dbReference type="GO" id="GO:0005634">
    <property type="term" value="C:nucleus"/>
    <property type="evidence" value="ECO:0007669"/>
    <property type="project" value="UniProtKB-SubCell"/>
</dbReference>
<proteinExistence type="predicted"/>
<dbReference type="AlphaFoldDB" id="A0AAW1CKT8"/>
<dbReference type="Proteomes" id="UP001461498">
    <property type="component" value="Unassembled WGS sequence"/>
</dbReference>
<feature type="compositionally biased region" description="Low complexity" evidence="7">
    <location>
        <begin position="36"/>
        <end position="47"/>
    </location>
</feature>
<dbReference type="EMBL" id="JAPXFL010000012">
    <property type="protein sequence ID" value="KAK9499141.1"/>
    <property type="molecule type" value="Genomic_DNA"/>
</dbReference>
<evidence type="ECO:0000256" key="5">
    <source>
        <dbReference type="PROSITE-ProRule" id="PRU00108"/>
    </source>
</evidence>
<evidence type="ECO:0000259" key="8">
    <source>
        <dbReference type="PROSITE" id="PS50071"/>
    </source>
</evidence>
<evidence type="ECO:0000256" key="1">
    <source>
        <dbReference type="ARBA" id="ARBA00004123"/>
    </source>
</evidence>
<comment type="subcellular location">
    <subcellularLocation>
        <location evidence="1 5 6">Nucleus</location>
    </subcellularLocation>
</comment>
<dbReference type="GO" id="GO:0000978">
    <property type="term" value="F:RNA polymerase II cis-regulatory region sequence-specific DNA binding"/>
    <property type="evidence" value="ECO:0007669"/>
    <property type="project" value="TreeGrafter"/>
</dbReference>
<keyword evidence="3 5" id="KW-0371">Homeobox</keyword>
<feature type="DNA-binding region" description="Homeobox" evidence="5">
    <location>
        <begin position="69"/>
        <end position="124"/>
    </location>
</feature>
<dbReference type="SMART" id="SM00389">
    <property type="entry name" value="HOX"/>
    <property type="match status" value="1"/>
</dbReference>
<sequence>MLGLGYELYPATVATENSRRFSVTSLLQLDHHHAAAASAHPASTPSADLAATNVSEEECESEERKKGKPRRNRTTFSSGQLEALERVFERTHYPDAFVREELARRVGLTEVWFQNRRAKFRRNERSILSQRGCDLITSAEQPLAPRPAAPGSAINYEWKQPVVAPNQYGPTGILANHPNQSSCTFISATGYGSSSVLGQSGAAPCSISSSIANLPFRSHHYNFPTTQI</sequence>
<evidence type="ECO:0000256" key="4">
    <source>
        <dbReference type="ARBA" id="ARBA00023242"/>
    </source>
</evidence>
<comment type="caution">
    <text evidence="9">The sequence shown here is derived from an EMBL/GenBank/DDBJ whole genome shotgun (WGS) entry which is preliminary data.</text>
</comment>
<evidence type="ECO:0000256" key="7">
    <source>
        <dbReference type="SAM" id="MobiDB-lite"/>
    </source>
</evidence>
<dbReference type="FunFam" id="1.10.10.60:FF:000679">
    <property type="entry name" value="Homeobox protein aristaless"/>
    <property type="match status" value="1"/>
</dbReference>
<gene>
    <name evidence="9" type="ORF">O3M35_003644</name>
</gene>
<evidence type="ECO:0000313" key="9">
    <source>
        <dbReference type="EMBL" id="KAK9499141.1"/>
    </source>
</evidence>
<dbReference type="PANTHER" id="PTHR46385">
    <property type="entry name" value="PAIRED MESODERM HOMEOBOX PROTEIN 1-RELATED"/>
    <property type="match status" value="1"/>
</dbReference>